<comment type="caution">
    <text evidence="2">The sequence shown here is derived from an EMBL/GenBank/DDBJ whole genome shotgun (WGS) entry which is preliminary data.</text>
</comment>
<protein>
    <submittedName>
        <fullName evidence="2">Uncharacterized protein</fullName>
    </submittedName>
</protein>
<keyword evidence="3" id="KW-1185">Reference proteome</keyword>
<feature type="transmembrane region" description="Helical" evidence="1">
    <location>
        <begin position="53"/>
        <end position="71"/>
    </location>
</feature>
<evidence type="ECO:0000313" key="3">
    <source>
        <dbReference type="Proteomes" id="UP000031366"/>
    </source>
</evidence>
<proteinExistence type="predicted"/>
<organism evidence="2 3">
    <name type="scientific">Clostridium argentinense CDC 2741</name>
    <dbReference type="NCBI Taxonomy" id="1418104"/>
    <lineage>
        <taxon>Bacteria</taxon>
        <taxon>Bacillati</taxon>
        <taxon>Bacillota</taxon>
        <taxon>Clostridia</taxon>
        <taxon>Eubacteriales</taxon>
        <taxon>Clostridiaceae</taxon>
        <taxon>Clostridium</taxon>
    </lineage>
</organism>
<dbReference type="RefSeq" id="WP_039629774.1">
    <property type="nucleotide sequence ID" value="NZ_AYSO01000009.1"/>
</dbReference>
<dbReference type="EMBL" id="AYSO01000009">
    <property type="protein sequence ID" value="KIE48390.1"/>
    <property type="molecule type" value="Genomic_DNA"/>
</dbReference>
<sequence>MHIRNNFISYWSNWRKKGQTLYILKHTIIYVSIFILTFGIINNIKRKYTLNKNSLIFTMLIGCFCGVVYGINSWKKYNKIYLNNLKENN</sequence>
<evidence type="ECO:0000313" key="2">
    <source>
        <dbReference type="EMBL" id="KIE48390.1"/>
    </source>
</evidence>
<name>A0A0C1UMD1_9CLOT</name>
<accession>A0A0C1UMD1</accession>
<keyword evidence="1" id="KW-0812">Transmembrane</keyword>
<keyword evidence="1" id="KW-0472">Membrane</keyword>
<keyword evidence="1" id="KW-1133">Transmembrane helix</keyword>
<feature type="transmembrane region" description="Helical" evidence="1">
    <location>
        <begin position="21"/>
        <end position="41"/>
    </location>
</feature>
<reference evidence="2 3" key="1">
    <citation type="journal article" date="2015" name="Infect. Genet. Evol.">
        <title>Genomic sequences of six botulinum neurotoxin-producing strains representing three clostridial species illustrate the mobility and diversity of botulinum neurotoxin genes.</title>
        <authorList>
            <person name="Smith T.J."/>
            <person name="Hill K.K."/>
            <person name="Xie G."/>
            <person name="Foley B.T."/>
            <person name="Williamson C.H."/>
            <person name="Foster J.T."/>
            <person name="Johnson S.L."/>
            <person name="Chertkov O."/>
            <person name="Teshima H."/>
            <person name="Gibbons H.S."/>
            <person name="Johnsky L.A."/>
            <person name="Karavis M.A."/>
            <person name="Smith L.A."/>
        </authorList>
    </citation>
    <scope>NUCLEOTIDE SEQUENCE [LARGE SCALE GENOMIC DNA]</scope>
    <source>
        <strain evidence="2 3">CDC 2741</strain>
    </source>
</reference>
<gene>
    <name evidence="2" type="ORF">U732_4167</name>
</gene>
<dbReference type="Proteomes" id="UP000031366">
    <property type="component" value="Unassembled WGS sequence"/>
</dbReference>
<dbReference type="AlphaFoldDB" id="A0A0C1UMD1"/>
<evidence type="ECO:0000256" key="1">
    <source>
        <dbReference type="SAM" id="Phobius"/>
    </source>
</evidence>